<dbReference type="PANTHER" id="PTHR46429">
    <property type="entry name" value="23S RRNA (GUANOSINE-2'-O-)-METHYLTRANSFERASE RLMB"/>
    <property type="match status" value="1"/>
</dbReference>
<name>A0A919ASK7_9PROT</name>
<proteinExistence type="predicted"/>
<evidence type="ECO:0000313" key="5">
    <source>
        <dbReference type="EMBL" id="GHF24354.1"/>
    </source>
</evidence>
<dbReference type="AlphaFoldDB" id="A0A919ASK7"/>
<feature type="compositionally biased region" description="Basic residues" evidence="3">
    <location>
        <begin position="1"/>
        <end position="23"/>
    </location>
</feature>
<comment type="caution">
    <text evidence="5">The sequence shown here is derived from an EMBL/GenBank/DDBJ whole genome shotgun (WGS) entry which is preliminary data.</text>
</comment>
<dbReference type="Pfam" id="PF08032">
    <property type="entry name" value="SpoU_sub_bind"/>
    <property type="match status" value="1"/>
</dbReference>
<evidence type="ECO:0000256" key="3">
    <source>
        <dbReference type="SAM" id="MobiDB-lite"/>
    </source>
</evidence>
<dbReference type="GO" id="GO:0003723">
    <property type="term" value="F:RNA binding"/>
    <property type="evidence" value="ECO:0007669"/>
    <property type="project" value="InterPro"/>
</dbReference>
<feature type="region of interest" description="Disordered" evidence="3">
    <location>
        <begin position="1"/>
        <end position="50"/>
    </location>
</feature>
<dbReference type="Proteomes" id="UP000630923">
    <property type="component" value="Unassembled WGS sequence"/>
</dbReference>
<keyword evidence="1" id="KW-0489">Methyltransferase</keyword>
<dbReference type="PANTHER" id="PTHR46429:SF1">
    <property type="entry name" value="23S RRNA (GUANOSINE-2'-O-)-METHYLTRANSFERASE RLMB"/>
    <property type="match status" value="1"/>
</dbReference>
<dbReference type="CDD" id="cd18103">
    <property type="entry name" value="SpoU-like_RlmB"/>
    <property type="match status" value="1"/>
</dbReference>
<accession>A0A919ASK7</accession>
<dbReference type="GO" id="GO:0032259">
    <property type="term" value="P:methylation"/>
    <property type="evidence" value="ECO:0007669"/>
    <property type="project" value="UniProtKB-KW"/>
</dbReference>
<dbReference type="SUPFAM" id="SSF75217">
    <property type="entry name" value="alpha/beta knot"/>
    <property type="match status" value="1"/>
</dbReference>
<dbReference type="Pfam" id="PF00588">
    <property type="entry name" value="SpoU_methylase"/>
    <property type="match status" value="1"/>
</dbReference>
<dbReference type="SUPFAM" id="SSF55315">
    <property type="entry name" value="L30e-like"/>
    <property type="match status" value="1"/>
</dbReference>
<feature type="domain" description="RNA 2-O ribose methyltransferase substrate binding" evidence="4">
    <location>
        <begin position="63"/>
        <end position="136"/>
    </location>
</feature>
<dbReference type="InterPro" id="IPR001537">
    <property type="entry name" value="SpoU_MeTrfase"/>
</dbReference>
<gene>
    <name evidence="5" type="ORF">GCM10017044_18730</name>
</gene>
<keyword evidence="2" id="KW-0808">Transferase</keyword>
<dbReference type="InterPro" id="IPR013123">
    <property type="entry name" value="SpoU_subst-bd"/>
</dbReference>
<dbReference type="SMART" id="SM00967">
    <property type="entry name" value="SpoU_sub_bind"/>
    <property type="match status" value="1"/>
</dbReference>
<dbReference type="Gene3D" id="3.30.1330.30">
    <property type="match status" value="1"/>
</dbReference>
<dbReference type="InterPro" id="IPR029026">
    <property type="entry name" value="tRNA_m1G_MTases_N"/>
</dbReference>
<evidence type="ECO:0000256" key="2">
    <source>
        <dbReference type="ARBA" id="ARBA00022679"/>
    </source>
</evidence>
<reference evidence="5" key="1">
    <citation type="journal article" date="2014" name="Int. J. Syst. Evol. Microbiol.">
        <title>Complete genome sequence of Corynebacterium casei LMG S-19264T (=DSM 44701T), isolated from a smear-ripened cheese.</title>
        <authorList>
            <consortium name="US DOE Joint Genome Institute (JGI-PGF)"/>
            <person name="Walter F."/>
            <person name="Albersmeier A."/>
            <person name="Kalinowski J."/>
            <person name="Ruckert C."/>
        </authorList>
    </citation>
    <scope>NUCLEOTIDE SEQUENCE</scope>
    <source>
        <strain evidence="5">KCTC 42590</strain>
    </source>
</reference>
<dbReference type="InterPro" id="IPR029064">
    <property type="entry name" value="Ribosomal_eL30-like_sf"/>
</dbReference>
<dbReference type="Gene3D" id="3.40.1280.10">
    <property type="match status" value="1"/>
</dbReference>
<dbReference type="InterPro" id="IPR004441">
    <property type="entry name" value="rRNA_MeTrfase_TrmH"/>
</dbReference>
<dbReference type="NCBIfam" id="TIGR00186">
    <property type="entry name" value="rRNA_methyl_3"/>
    <property type="match status" value="1"/>
</dbReference>
<sequence>MAKASNKKNNKHSKGKAPLRRPGKNTFKPEGTHRGTSVNAAPNPTTKEPSVTALRPLKADSFFLHGRHAVLAALQNKKRECIRLIGTEKALSDNTLRNARPDIKTQITDGRTIDQSLMSDSPHQGIILEVRPLPALDLNDVEAMHHEAATVLILDQVTDPHNVGACLRSAAALGACAVVTMDKNSPKESGVLARSASGALDSIPWIRVTNLSQALDTLAEFGFWRLGLDGATDKEIGALKMGSKVAIVMGSEGKGLRPLVKKHCDVLGKIPMTGKVESLNVSNAAAIALFQYGTIGSE</sequence>
<dbReference type="GO" id="GO:0006396">
    <property type="term" value="P:RNA processing"/>
    <property type="evidence" value="ECO:0007669"/>
    <property type="project" value="InterPro"/>
</dbReference>
<evidence type="ECO:0000313" key="6">
    <source>
        <dbReference type="Proteomes" id="UP000630923"/>
    </source>
</evidence>
<keyword evidence="6" id="KW-1185">Reference proteome</keyword>
<dbReference type="InterPro" id="IPR029028">
    <property type="entry name" value="Alpha/beta_knot_MTases"/>
</dbReference>
<organism evidence="5 6">
    <name type="scientific">Kordiimonas sediminis</name>
    <dbReference type="NCBI Taxonomy" id="1735581"/>
    <lineage>
        <taxon>Bacteria</taxon>
        <taxon>Pseudomonadati</taxon>
        <taxon>Pseudomonadota</taxon>
        <taxon>Alphaproteobacteria</taxon>
        <taxon>Kordiimonadales</taxon>
        <taxon>Kordiimonadaceae</taxon>
        <taxon>Kordiimonas</taxon>
    </lineage>
</organism>
<dbReference type="GO" id="GO:0008173">
    <property type="term" value="F:RNA methyltransferase activity"/>
    <property type="evidence" value="ECO:0007669"/>
    <property type="project" value="InterPro"/>
</dbReference>
<dbReference type="EMBL" id="BNCI01000002">
    <property type="protein sequence ID" value="GHF24354.1"/>
    <property type="molecule type" value="Genomic_DNA"/>
</dbReference>
<reference evidence="5" key="2">
    <citation type="submission" date="2020-09" db="EMBL/GenBank/DDBJ databases">
        <authorList>
            <person name="Sun Q."/>
            <person name="Kim S."/>
        </authorList>
    </citation>
    <scope>NUCLEOTIDE SEQUENCE</scope>
    <source>
        <strain evidence="5">KCTC 42590</strain>
    </source>
</reference>
<dbReference type="GO" id="GO:0005829">
    <property type="term" value="C:cytosol"/>
    <property type="evidence" value="ECO:0007669"/>
    <property type="project" value="TreeGrafter"/>
</dbReference>
<protein>
    <submittedName>
        <fullName evidence="5">23S rRNA (Guanosine(2251)-2'-O)-methyltransferase RlmB</fullName>
    </submittedName>
</protein>
<evidence type="ECO:0000259" key="4">
    <source>
        <dbReference type="SMART" id="SM00967"/>
    </source>
</evidence>
<evidence type="ECO:0000256" key="1">
    <source>
        <dbReference type="ARBA" id="ARBA00022603"/>
    </source>
</evidence>
<feature type="compositionally biased region" description="Polar residues" evidence="3">
    <location>
        <begin position="34"/>
        <end position="49"/>
    </location>
</feature>